<accession>A0AAV4B3W7</accession>
<proteinExistence type="predicted"/>
<gene>
    <name evidence="1" type="ORF">PoB_004181500</name>
</gene>
<protein>
    <submittedName>
        <fullName evidence="1">Uncharacterized protein</fullName>
    </submittedName>
</protein>
<keyword evidence="2" id="KW-1185">Reference proteome</keyword>
<dbReference type="Proteomes" id="UP000735302">
    <property type="component" value="Unassembled WGS sequence"/>
</dbReference>
<dbReference type="EMBL" id="BLXT01004605">
    <property type="protein sequence ID" value="GFO15310.1"/>
    <property type="molecule type" value="Genomic_DNA"/>
</dbReference>
<name>A0AAV4B3W7_9GAST</name>
<evidence type="ECO:0000313" key="1">
    <source>
        <dbReference type="EMBL" id="GFO15310.1"/>
    </source>
</evidence>
<comment type="caution">
    <text evidence="1">The sequence shown here is derived from an EMBL/GenBank/DDBJ whole genome shotgun (WGS) entry which is preliminary data.</text>
</comment>
<reference evidence="1 2" key="1">
    <citation type="journal article" date="2021" name="Elife">
        <title>Chloroplast acquisition without the gene transfer in kleptoplastic sea slugs, Plakobranchus ocellatus.</title>
        <authorList>
            <person name="Maeda T."/>
            <person name="Takahashi S."/>
            <person name="Yoshida T."/>
            <person name="Shimamura S."/>
            <person name="Takaki Y."/>
            <person name="Nagai Y."/>
            <person name="Toyoda A."/>
            <person name="Suzuki Y."/>
            <person name="Arimoto A."/>
            <person name="Ishii H."/>
            <person name="Satoh N."/>
            <person name="Nishiyama T."/>
            <person name="Hasebe M."/>
            <person name="Maruyama T."/>
            <person name="Minagawa J."/>
            <person name="Obokata J."/>
            <person name="Shigenobu S."/>
        </authorList>
    </citation>
    <scope>NUCLEOTIDE SEQUENCE [LARGE SCALE GENOMIC DNA]</scope>
</reference>
<organism evidence="1 2">
    <name type="scientific">Plakobranchus ocellatus</name>
    <dbReference type="NCBI Taxonomy" id="259542"/>
    <lineage>
        <taxon>Eukaryota</taxon>
        <taxon>Metazoa</taxon>
        <taxon>Spiralia</taxon>
        <taxon>Lophotrochozoa</taxon>
        <taxon>Mollusca</taxon>
        <taxon>Gastropoda</taxon>
        <taxon>Heterobranchia</taxon>
        <taxon>Euthyneura</taxon>
        <taxon>Panpulmonata</taxon>
        <taxon>Sacoglossa</taxon>
        <taxon>Placobranchoidea</taxon>
        <taxon>Plakobranchidae</taxon>
        <taxon>Plakobranchus</taxon>
    </lineage>
</organism>
<evidence type="ECO:0000313" key="2">
    <source>
        <dbReference type="Proteomes" id="UP000735302"/>
    </source>
</evidence>
<dbReference type="AlphaFoldDB" id="A0AAV4B3W7"/>
<sequence length="125" mass="13776">MTTADPLSLVVKPGATEAYTWQLYGQWPALAAPVGYVRDHDSDGKMGKKRMRSLGSAVDLKSIARVYFHIICNEDEVTAKASLNGTDTIQRDFESKTDLLGTTKMTQLNCFPARYGLVHFTVFGA</sequence>